<feature type="signal peptide" evidence="6">
    <location>
        <begin position="1"/>
        <end position="36"/>
    </location>
</feature>
<keyword evidence="3 6" id="KW-0732">Signal</keyword>
<dbReference type="EMBL" id="CP026604">
    <property type="protein sequence ID" value="AWB65999.1"/>
    <property type="molecule type" value="Genomic_DNA"/>
</dbReference>
<keyword evidence="1 5" id="KW-0349">Heme</keyword>
<evidence type="ECO:0000313" key="9">
    <source>
        <dbReference type="Proteomes" id="UP000244441"/>
    </source>
</evidence>
<dbReference type="InterPro" id="IPR051395">
    <property type="entry name" value="Cytochrome_c_Peroxidase/MauG"/>
</dbReference>
<evidence type="ECO:0000256" key="1">
    <source>
        <dbReference type="ARBA" id="ARBA00022617"/>
    </source>
</evidence>
<dbReference type="InterPro" id="IPR015943">
    <property type="entry name" value="WD40/YVTN_repeat-like_dom_sf"/>
</dbReference>
<evidence type="ECO:0000256" key="6">
    <source>
        <dbReference type="SAM" id="SignalP"/>
    </source>
</evidence>
<dbReference type="PANTHER" id="PTHR30600">
    <property type="entry name" value="CYTOCHROME C PEROXIDASE-RELATED"/>
    <property type="match status" value="1"/>
</dbReference>
<dbReference type="OrthoDB" id="9805202at2"/>
<dbReference type="PANTHER" id="PTHR30600:SF9">
    <property type="entry name" value="BLR7738 PROTEIN"/>
    <property type="match status" value="1"/>
</dbReference>
<dbReference type="RefSeq" id="WP_108602071.1">
    <property type="nucleotide sequence ID" value="NZ_CP026604.1"/>
</dbReference>
<sequence length="1213" mass="133487">MNISNLRSTLNSIIGKQAFLKLSLIASLAISGLSQAADYPPNIDYGQQGDFVVKRGEQYGRTAILMPIGPIMINLPELPGSSLVNVEGANDLIDVARDSAWDLSDLTNPQLIRELREPRQVASMPIHAHATVIRVDEQRGPLLYGRGAGDLQFDPSGADSNSQLVRVDDFWRWNRTQPIYDPISYTHLTAPYYVRNYWNYDLDTSGAMAIRDTSRIVADFPADGVLGVSQRHGWLGEVLTHWDHLGTTSVTGFTTWLGNLVVVTSDQLSTGMAIYDVSGFKEGREPRLLSVYQPTLSEPDGNGGVNQIGIGGYWVESYGANKMVFSARARDAGPRRVNPGMFIVDFTDPTNPQLSCELYFDVDKTDQSDGDGSSDPMYVNFQDHYAYVDHFKVDMQACESAYVDKHISDAEFKQIVYKFDDIANQCDSSQYFRPLGQVGLFGGYDWWQTDDVNEQGMCFFVTDDEPDTNAPYVAGHRPLAGQSEYPIDGLIQIHIPETLRSETLNNAVQLTIAETGEAVNFRLQLSHTGILGVWPDEYLEPNTEYRVQVSGIADFMGNVMTPYEFSFTTDNGDLFKPTPGAIGGAPREVAPSYSGVPYFPNQSSQMACQPEAENKDLWVVNPDNDSVAIFSTSLDPNDYSKTHQLRREVKLNFEKPTSVSKVAGLFAVTHADDDKVVFYNEDGYPRFTIDTGHGSHPIASVADGDNLYVALYGSGEVAKLHVGRREISQRITVGPTPKAMALFADRLLVTRFISTMEHGEVYDIEIGDDMQLSQTITINKVLVRDDIVNGSGVPNYLSSIVINQDGTRAWITANKANVDRGLQRSGEPLDEDNTIRPMIAILDLTAGADANIDPTTTEGSIDLDNSADPSGITLLANPQIQAHTLRGNNNLILTNHERNSSAQITTGSAPQEMCTTLRTLYVKNYTDRTVSAIDVASYMHSNNLTPTIETLSTVTQEKLSDQELLGLQTFYFSSIPEMGREGYMTCASCHADGGHDGMTWDITALGEGLRNTLSLNGSSGTRFGNLHWSANFDEVQDFEIQMEQLNGGDGLIPDITFTQGMSPLSHITSGQSEQLDALAAYVNGLGKDRVARSPYREYSGQLSTAAQRGQQVFNQQGCADCHSGQAYRDGLSHDVGTIKASSGQRLNGTLTVIRTPSLIELWMSAPYFHDGSAATLQDVLSTGDHYVDISESERSDLIEYLHSIDRELYIDDE</sequence>
<evidence type="ECO:0000313" key="8">
    <source>
        <dbReference type="EMBL" id="AWB65999.1"/>
    </source>
</evidence>
<evidence type="ECO:0000256" key="5">
    <source>
        <dbReference type="PROSITE-ProRule" id="PRU00433"/>
    </source>
</evidence>
<dbReference type="AlphaFoldDB" id="A0A2S0VP70"/>
<gene>
    <name evidence="8" type="ORF">C2869_05900</name>
</gene>
<dbReference type="SUPFAM" id="SSF75011">
    <property type="entry name" value="3-carboxy-cis,cis-mucoante lactonizing enzyme"/>
    <property type="match status" value="1"/>
</dbReference>
<keyword evidence="2 5" id="KW-0479">Metal-binding</keyword>
<dbReference type="GO" id="GO:0009055">
    <property type="term" value="F:electron transfer activity"/>
    <property type="evidence" value="ECO:0007669"/>
    <property type="project" value="InterPro"/>
</dbReference>
<name>A0A2S0VP70_9ALTE</name>
<dbReference type="Gene3D" id="1.10.760.10">
    <property type="entry name" value="Cytochrome c-like domain"/>
    <property type="match status" value="2"/>
</dbReference>
<dbReference type="InterPro" id="IPR036909">
    <property type="entry name" value="Cyt_c-like_dom_sf"/>
</dbReference>
<keyword evidence="9" id="KW-1185">Reference proteome</keyword>
<dbReference type="GO" id="GO:0046872">
    <property type="term" value="F:metal ion binding"/>
    <property type="evidence" value="ECO:0007669"/>
    <property type="project" value="UniProtKB-KW"/>
</dbReference>
<dbReference type="SUPFAM" id="SSF46626">
    <property type="entry name" value="Cytochrome c"/>
    <property type="match status" value="1"/>
</dbReference>
<dbReference type="Gene3D" id="2.130.10.10">
    <property type="entry name" value="YVTN repeat-like/Quinoprotein amine dehydrogenase"/>
    <property type="match status" value="1"/>
</dbReference>
<dbReference type="KEGG" id="cate:C2869_05900"/>
<accession>A0A2S0VP70</accession>
<keyword evidence="4 5" id="KW-0408">Iron</keyword>
<protein>
    <recommendedName>
        <fullName evidence="7">Cytochrome c domain-containing protein</fullName>
    </recommendedName>
</protein>
<dbReference type="InterPro" id="IPR009056">
    <property type="entry name" value="Cyt_c-like_dom"/>
</dbReference>
<dbReference type="Pfam" id="PF13205">
    <property type="entry name" value="Big_5"/>
    <property type="match status" value="1"/>
</dbReference>
<dbReference type="PROSITE" id="PS51007">
    <property type="entry name" value="CYTC"/>
    <property type="match status" value="2"/>
</dbReference>
<feature type="domain" description="Cytochrome c" evidence="7">
    <location>
        <begin position="961"/>
        <end position="1086"/>
    </location>
</feature>
<organism evidence="8 9">
    <name type="scientific">Saccharobesus litoralis</name>
    <dbReference type="NCBI Taxonomy" id="2172099"/>
    <lineage>
        <taxon>Bacteria</taxon>
        <taxon>Pseudomonadati</taxon>
        <taxon>Pseudomonadota</taxon>
        <taxon>Gammaproteobacteria</taxon>
        <taxon>Alteromonadales</taxon>
        <taxon>Alteromonadaceae</taxon>
        <taxon>Saccharobesus</taxon>
    </lineage>
</organism>
<evidence type="ECO:0000256" key="3">
    <source>
        <dbReference type="ARBA" id="ARBA00022729"/>
    </source>
</evidence>
<dbReference type="InterPro" id="IPR032812">
    <property type="entry name" value="SbsA_Ig"/>
</dbReference>
<feature type="chain" id="PRO_5015428611" description="Cytochrome c domain-containing protein" evidence="6">
    <location>
        <begin position="37"/>
        <end position="1213"/>
    </location>
</feature>
<evidence type="ECO:0000256" key="4">
    <source>
        <dbReference type="ARBA" id="ARBA00023004"/>
    </source>
</evidence>
<evidence type="ECO:0000256" key="2">
    <source>
        <dbReference type="ARBA" id="ARBA00022723"/>
    </source>
</evidence>
<proteinExistence type="predicted"/>
<dbReference type="Proteomes" id="UP000244441">
    <property type="component" value="Chromosome"/>
</dbReference>
<reference evidence="8 9" key="1">
    <citation type="submission" date="2018-01" db="EMBL/GenBank/DDBJ databases">
        <title>Genome sequence of a Cantenovulum-like bacteria.</title>
        <authorList>
            <person name="Tan W.R."/>
            <person name="Lau N.-S."/>
            <person name="Go F."/>
            <person name="Amirul A.-A.A."/>
        </authorList>
    </citation>
    <scope>NUCLEOTIDE SEQUENCE [LARGE SCALE GENOMIC DNA]</scope>
    <source>
        <strain evidence="8 9">CCB-QB4</strain>
    </source>
</reference>
<dbReference type="GO" id="GO:0020037">
    <property type="term" value="F:heme binding"/>
    <property type="evidence" value="ECO:0007669"/>
    <property type="project" value="InterPro"/>
</dbReference>
<dbReference type="GO" id="GO:0004130">
    <property type="term" value="F:cytochrome-c peroxidase activity"/>
    <property type="evidence" value="ECO:0007669"/>
    <property type="project" value="TreeGrafter"/>
</dbReference>
<evidence type="ECO:0000259" key="7">
    <source>
        <dbReference type="PROSITE" id="PS51007"/>
    </source>
</evidence>
<feature type="domain" description="Cytochrome c" evidence="7">
    <location>
        <begin position="1104"/>
        <end position="1205"/>
    </location>
</feature>